<name>A0A6I4MRA1_9ACTN</name>
<dbReference type="RefSeq" id="WP_151598776.1">
    <property type="nucleotide sequence ID" value="NZ_WBMS02000049.1"/>
</dbReference>
<dbReference type="Proteomes" id="UP000462055">
    <property type="component" value="Unassembled WGS sequence"/>
</dbReference>
<dbReference type="AlphaFoldDB" id="A0A6I4MRA1"/>
<evidence type="ECO:0000256" key="1">
    <source>
        <dbReference type="SAM" id="MobiDB-lite"/>
    </source>
</evidence>
<comment type="caution">
    <text evidence="2">The sequence shown here is derived from an EMBL/GenBank/DDBJ whole genome shotgun (WGS) entry which is preliminary data.</text>
</comment>
<organism evidence="2 3">
    <name type="scientific">Actinomadura physcomitrii</name>
    <dbReference type="NCBI Taxonomy" id="2650748"/>
    <lineage>
        <taxon>Bacteria</taxon>
        <taxon>Bacillati</taxon>
        <taxon>Actinomycetota</taxon>
        <taxon>Actinomycetes</taxon>
        <taxon>Streptosporangiales</taxon>
        <taxon>Thermomonosporaceae</taxon>
        <taxon>Actinomadura</taxon>
    </lineage>
</organism>
<evidence type="ECO:0000313" key="3">
    <source>
        <dbReference type="Proteomes" id="UP000462055"/>
    </source>
</evidence>
<dbReference type="InterPro" id="IPR026337">
    <property type="entry name" value="AKG_HExxH"/>
</dbReference>
<gene>
    <name evidence="2" type="ORF">F8568_039595</name>
</gene>
<proteinExistence type="predicted"/>
<reference evidence="2" key="1">
    <citation type="submission" date="2019-12" db="EMBL/GenBank/DDBJ databases">
        <title>Actinomadura physcomitrii sp. nov., a novel actinomycete isolated from moss [Physcomitrium sphaericum (Ludw) Fuernr].</title>
        <authorList>
            <person name="Zhuang X."/>
        </authorList>
    </citation>
    <scope>NUCLEOTIDE SEQUENCE [LARGE SCALE GENOMIC DNA]</scope>
    <source>
        <strain evidence="2">LD22</strain>
    </source>
</reference>
<evidence type="ECO:0000313" key="2">
    <source>
        <dbReference type="EMBL" id="MWA06347.1"/>
    </source>
</evidence>
<protein>
    <submittedName>
        <fullName evidence="2">HEXXH motif domain-containing protein</fullName>
    </submittedName>
</protein>
<dbReference type="EMBL" id="WBMS02000049">
    <property type="protein sequence ID" value="MWA06347.1"/>
    <property type="molecule type" value="Genomic_DNA"/>
</dbReference>
<sequence>MSLDRHAVPEDVLRAMARGGGGEAAVAALTAAQRSRTLLLIRGVRDRAIAIGHPQADLVRRCYDLLAEIERAAGADAVLGYPTVSSWALRALTGLAGDADAARRTDLGRFAGITAAAAVRAGFPAEIEVPLSGGTVLLPSLGVAVFGRAAQDAGDPATVLVRSSATGVELAVPGERITPPSDPHRDGPGWCALPLLTAGHQGTRVGLVLDEHDPDRMPGARLAGERLTAADRDQWRSALDSAWEVLVTGHPEVAAEVRALLRVLTPLAAPADGETSVTWKDAAGAVGLSTPRSAHGLALTLAHEVQHVKLNALLDIVQLTWPDDRRYYAPWREDPRPLDGLLQGAYAHLGVTAFWRRERARQHGDLLMRADVEFARWRTATDRAIRTLLGSGGLTPMGETFVTEMGEVLREWCTEPVPDQALARAAEAAERHRSRWRRRVERPRTDDPAAAPPLPA</sequence>
<feature type="region of interest" description="Disordered" evidence="1">
    <location>
        <begin position="423"/>
        <end position="456"/>
    </location>
</feature>
<keyword evidence="3" id="KW-1185">Reference proteome</keyword>
<accession>A0A6I4MRA1</accession>
<feature type="compositionally biased region" description="Basic residues" evidence="1">
    <location>
        <begin position="432"/>
        <end position="441"/>
    </location>
</feature>
<dbReference type="NCBIfam" id="TIGR04267">
    <property type="entry name" value="mod_HExxH"/>
    <property type="match status" value="1"/>
</dbReference>